<sequence length="92" mass="10819">MTFLNKPFVFNNILELNKYIESLVIKRLSYIIVYPLKIGINASILKKLGKSTFKIEIWKYNDLYLKVIKNNVIFAFKKLGLNESHETKPIKI</sequence>
<proteinExistence type="predicted"/>
<organism evidence="1 2">
    <name type="scientific">Hamiltosporidium magnivora</name>
    <dbReference type="NCBI Taxonomy" id="148818"/>
    <lineage>
        <taxon>Eukaryota</taxon>
        <taxon>Fungi</taxon>
        <taxon>Fungi incertae sedis</taxon>
        <taxon>Microsporidia</taxon>
        <taxon>Dubosqiidae</taxon>
        <taxon>Hamiltosporidium</taxon>
    </lineage>
</organism>
<dbReference type="AlphaFoldDB" id="A0A4Q9LNJ9"/>
<comment type="caution">
    <text evidence="1">The sequence shown here is derived from an EMBL/GenBank/DDBJ whole genome shotgun (WGS) entry which is preliminary data.</text>
</comment>
<dbReference type="VEuPathDB" id="MicrosporidiaDB:CWI39_0008p0010"/>
<evidence type="ECO:0000313" key="1">
    <source>
        <dbReference type="EMBL" id="TBU09978.1"/>
    </source>
</evidence>
<dbReference type="EMBL" id="PIXR01000008">
    <property type="protein sequence ID" value="TBU09978.1"/>
    <property type="molecule type" value="Genomic_DNA"/>
</dbReference>
<accession>A0A4Q9LNJ9</accession>
<protein>
    <submittedName>
        <fullName evidence="1">Uncharacterized protein</fullName>
    </submittedName>
</protein>
<reference evidence="1 2" key="1">
    <citation type="submission" date="2017-12" db="EMBL/GenBank/DDBJ databases">
        <authorList>
            <person name="Pombert J.-F."/>
            <person name="Haag K.L."/>
            <person name="Ebert D."/>
        </authorList>
    </citation>
    <scope>NUCLEOTIDE SEQUENCE [LARGE SCALE GENOMIC DNA]</scope>
    <source>
        <strain evidence="1">IL-BN-2</strain>
    </source>
</reference>
<name>A0A4Q9LNJ9_9MICR</name>
<evidence type="ECO:0000313" key="2">
    <source>
        <dbReference type="Proteomes" id="UP000293045"/>
    </source>
</evidence>
<dbReference type="Proteomes" id="UP000293045">
    <property type="component" value="Unassembled WGS sequence"/>
</dbReference>
<gene>
    <name evidence="1" type="ORF">CWI39_0008p0010</name>
</gene>